<reference evidence="1 2" key="1">
    <citation type="journal article" date="2016" name="Mol. Biol. Evol.">
        <title>Comparative Genomics of Early-Diverging Mushroom-Forming Fungi Provides Insights into the Origins of Lignocellulose Decay Capabilities.</title>
        <authorList>
            <person name="Nagy L.G."/>
            <person name="Riley R."/>
            <person name="Tritt A."/>
            <person name="Adam C."/>
            <person name="Daum C."/>
            <person name="Floudas D."/>
            <person name="Sun H."/>
            <person name="Yadav J.S."/>
            <person name="Pangilinan J."/>
            <person name="Larsson K.H."/>
            <person name="Matsuura K."/>
            <person name="Barry K."/>
            <person name="Labutti K."/>
            <person name="Kuo R."/>
            <person name="Ohm R.A."/>
            <person name="Bhattacharya S.S."/>
            <person name="Shirouzu T."/>
            <person name="Yoshinaga Y."/>
            <person name="Martin F.M."/>
            <person name="Grigoriev I.V."/>
            <person name="Hibbett D.S."/>
        </authorList>
    </citation>
    <scope>NUCLEOTIDE SEQUENCE [LARGE SCALE GENOMIC DNA]</scope>
    <source>
        <strain evidence="1 2">HHB12029</strain>
    </source>
</reference>
<proteinExistence type="predicted"/>
<protein>
    <submittedName>
        <fullName evidence="1">Uncharacterized protein</fullName>
    </submittedName>
</protein>
<accession>A0A165KWW4</accession>
<name>A0A165KWW4_EXIGL</name>
<sequence>MDNTDANTSCYFFYLNSRYMRSLDGLDIIYEGDCPGQHVELFYHGCYYRLIQLYMFIDAKTSERHRGLQSSKELMQLQLIAAQLSNVLYLWRKVVANPARYNCNEGDPLICIHTIDVDICAALDTLKALERTADNMDIIAYKRLFVPVFRDEPCECDICDPDIELQRLWWQSLQKYFTALPATLYERMFSELRNEVEGVHQ</sequence>
<dbReference type="Proteomes" id="UP000077266">
    <property type="component" value="Unassembled WGS sequence"/>
</dbReference>
<evidence type="ECO:0000313" key="2">
    <source>
        <dbReference type="Proteomes" id="UP000077266"/>
    </source>
</evidence>
<organism evidence="1 2">
    <name type="scientific">Exidia glandulosa HHB12029</name>
    <dbReference type="NCBI Taxonomy" id="1314781"/>
    <lineage>
        <taxon>Eukaryota</taxon>
        <taxon>Fungi</taxon>
        <taxon>Dikarya</taxon>
        <taxon>Basidiomycota</taxon>
        <taxon>Agaricomycotina</taxon>
        <taxon>Agaricomycetes</taxon>
        <taxon>Auriculariales</taxon>
        <taxon>Exidiaceae</taxon>
        <taxon>Exidia</taxon>
    </lineage>
</organism>
<evidence type="ECO:0000313" key="1">
    <source>
        <dbReference type="EMBL" id="KZV97018.1"/>
    </source>
</evidence>
<keyword evidence="2" id="KW-1185">Reference proteome</keyword>
<dbReference type="AlphaFoldDB" id="A0A165KWW4"/>
<gene>
    <name evidence="1" type="ORF">EXIGLDRAFT_764772</name>
</gene>
<dbReference type="EMBL" id="KV425935">
    <property type="protein sequence ID" value="KZV97018.1"/>
    <property type="molecule type" value="Genomic_DNA"/>
</dbReference>
<dbReference type="InParanoid" id="A0A165KWW4"/>